<dbReference type="OrthoDB" id="424058at2"/>
<accession>D0LW80</accession>
<dbReference type="Gene3D" id="3.30.1460.10">
    <property type="match status" value="1"/>
</dbReference>
<dbReference type="InterPro" id="IPR054343">
    <property type="entry name" value="TY-Chap_M"/>
</dbReference>
<sequence>MTLFDDGREANIKSTIAMVEDVLHELGHEVAASRSEPSDGEQRAWQVEHGSATVRIGMGERGGVSNLRVVSTVMTLDPSAEVVALLRRLLELNRTTLRSAAFALEGDYVQIVAERPTLDLDRSEVLDLIRRIEKYADDLDDELVAQFGGKLGRI</sequence>
<evidence type="ECO:0000313" key="2">
    <source>
        <dbReference type="EMBL" id="ACY16012.1"/>
    </source>
</evidence>
<evidence type="ECO:0000313" key="3">
    <source>
        <dbReference type="Proteomes" id="UP000001880"/>
    </source>
</evidence>
<protein>
    <recommendedName>
        <fullName evidence="1">TY-Chap central domain-containing protein</fullName>
    </recommendedName>
</protein>
<dbReference type="EMBL" id="CP001804">
    <property type="protein sequence ID" value="ACY16012.1"/>
    <property type="molecule type" value="Genomic_DNA"/>
</dbReference>
<dbReference type="RefSeq" id="WP_012828611.1">
    <property type="nucleotide sequence ID" value="NC_013440.1"/>
</dbReference>
<dbReference type="AlphaFoldDB" id="D0LW80"/>
<keyword evidence="3" id="KW-1185">Reference proteome</keyword>
<evidence type="ECO:0000259" key="1">
    <source>
        <dbReference type="Pfam" id="PF22551"/>
    </source>
</evidence>
<feature type="domain" description="TY-Chap central" evidence="1">
    <location>
        <begin position="17"/>
        <end position="150"/>
    </location>
</feature>
<reference evidence="2 3" key="1">
    <citation type="journal article" date="2010" name="Stand. Genomic Sci.">
        <title>Complete genome sequence of Haliangium ochraceum type strain (SMP-2).</title>
        <authorList>
            <consortium name="US DOE Joint Genome Institute (JGI-PGF)"/>
            <person name="Ivanova N."/>
            <person name="Daum C."/>
            <person name="Lang E."/>
            <person name="Abt B."/>
            <person name="Kopitz M."/>
            <person name="Saunders E."/>
            <person name="Lapidus A."/>
            <person name="Lucas S."/>
            <person name="Glavina Del Rio T."/>
            <person name="Nolan M."/>
            <person name="Tice H."/>
            <person name="Copeland A."/>
            <person name="Cheng J.F."/>
            <person name="Chen F."/>
            <person name="Bruce D."/>
            <person name="Goodwin L."/>
            <person name="Pitluck S."/>
            <person name="Mavromatis K."/>
            <person name="Pati A."/>
            <person name="Mikhailova N."/>
            <person name="Chen A."/>
            <person name="Palaniappan K."/>
            <person name="Land M."/>
            <person name="Hauser L."/>
            <person name="Chang Y.J."/>
            <person name="Jeffries C.D."/>
            <person name="Detter J.C."/>
            <person name="Brettin T."/>
            <person name="Rohde M."/>
            <person name="Goker M."/>
            <person name="Bristow J."/>
            <person name="Markowitz V."/>
            <person name="Eisen J.A."/>
            <person name="Hugenholtz P."/>
            <person name="Kyrpides N.C."/>
            <person name="Klenk H.P."/>
        </authorList>
    </citation>
    <scope>NUCLEOTIDE SEQUENCE [LARGE SCALE GENOMIC DNA]</scope>
    <source>
        <strain evidence="3">DSM 14365 / CIP 107738 / JCM 11303 / AJ 13395 / SMP-2</strain>
    </source>
</reference>
<name>D0LW80_HALO1</name>
<dbReference type="SUPFAM" id="SSF69635">
    <property type="entry name" value="Type III secretory system chaperone-like"/>
    <property type="match status" value="1"/>
</dbReference>
<gene>
    <name evidence="2" type="ordered locus">Hoch_3510</name>
</gene>
<dbReference type="CDD" id="cd17036">
    <property type="entry name" value="T3SC_YbjN-like_1"/>
    <property type="match status" value="1"/>
</dbReference>
<dbReference type="STRING" id="502025.Hoch_3510"/>
<dbReference type="Proteomes" id="UP000001880">
    <property type="component" value="Chromosome"/>
</dbReference>
<organism evidence="2 3">
    <name type="scientific">Haliangium ochraceum (strain DSM 14365 / JCM 11303 / SMP-2)</name>
    <dbReference type="NCBI Taxonomy" id="502025"/>
    <lineage>
        <taxon>Bacteria</taxon>
        <taxon>Pseudomonadati</taxon>
        <taxon>Myxococcota</taxon>
        <taxon>Polyangia</taxon>
        <taxon>Haliangiales</taxon>
        <taxon>Kofleriaceae</taxon>
        <taxon>Haliangium</taxon>
    </lineage>
</organism>
<dbReference type="KEGG" id="hoh:Hoch_3510"/>
<dbReference type="Pfam" id="PF22551">
    <property type="entry name" value="TY-Chap1"/>
    <property type="match status" value="1"/>
</dbReference>
<proteinExistence type="predicted"/>
<dbReference type="HOGENOM" id="CLU_1701810_0_0_7"/>